<evidence type="ECO:0000259" key="8">
    <source>
        <dbReference type="PROSITE" id="PS50048"/>
    </source>
</evidence>
<dbReference type="SUPFAM" id="SSF57701">
    <property type="entry name" value="Zn2/Cys6 DNA-binding domain"/>
    <property type="match status" value="1"/>
</dbReference>
<dbReference type="Pfam" id="PF11951">
    <property type="entry name" value="Fungal_trans_2"/>
    <property type="match status" value="1"/>
</dbReference>
<dbReference type="PROSITE" id="PS50048">
    <property type="entry name" value="ZN2_CY6_FUNGAL_2"/>
    <property type="match status" value="1"/>
</dbReference>
<dbReference type="Proteomes" id="UP001172155">
    <property type="component" value="Unassembled WGS sequence"/>
</dbReference>
<comment type="caution">
    <text evidence="9">The sequence shown here is derived from an EMBL/GenBank/DDBJ whole genome shotgun (WGS) entry which is preliminary data.</text>
</comment>
<keyword evidence="1" id="KW-0479">Metal-binding</keyword>
<dbReference type="GO" id="GO:0003677">
    <property type="term" value="F:DNA binding"/>
    <property type="evidence" value="ECO:0007669"/>
    <property type="project" value="UniProtKB-KW"/>
</dbReference>
<dbReference type="Gene3D" id="4.10.240.10">
    <property type="entry name" value="Zn(2)-C6 fungal-type DNA-binding domain"/>
    <property type="match status" value="1"/>
</dbReference>
<keyword evidence="10" id="KW-1185">Reference proteome</keyword>
<evidence type="ECO:0000256" key="1">
    <source>
        <dbReference type="ARBA" id="ARBA00022723"/>
    </source>
</evidence>
<feature type="region of interest" description="Disordered" evidence="7">
    <location>
        <begin position="1"/>
        <end position="54"/>
    </location>
</feature>
<dbReference type="GO" id="GO:0000981">
    <property type="term" value="F:DNA-binding transcription factor activity, RNA polymerase II-specific"/>
    <property type="evidence" value="ECO:0007669"/>
    <property type="project" value="InterPro"/>
</dbReference>
<name>A0AA40F918_9PEZI</name>
<dbReference type="InterPro" id="IPR036864">
    <property type="entry name" value="Zn2-C6_fun-type_DNA-bd_sf"/>
</dbReference>
<organism evidence="9 10">
    <name type="scientific">Schizothecium vesticola</name>
    <dbReference type="NCBI Taxonomy" id="314040"/>
    <lineage>
        <taxon>Eukaryota</taxon>
        <taxon>Fungi</taxon>
        <taxon>Dikarya</taxon>
        <taxon>Ascomycota</taxon>
        <taxon>Pezizomycotina</taxon>
        <taxon>Sordariomycetes</taxon>
        <taxon>Sordariomycetidae</taxon>
        <taxon>Sordariales</taxon>
        <taxon>Schizotheciaceae</taxon>
        <taxon>Schizothecium</taxon>
    </lineage>
</organism>
<reference evidence="9" key="1">
    <citation type="submission" date="2023-06" db="EMBL/GenBank/DDBJ databases">
        <title>Genome-scale phylogeny and comparative genomics of the fungal order Sordariales.</title>
        <authorList>
            <consortium name="Lawrence Berkeley National Laboratory"/>
            <person name="Hensen N."/>
            <person name="Bonometti L."/>
            <person name="Westerberg I."/>
            <person name="Brannstrom I.O."/>
            <person name="Guillou S."/>
            <person name="Cros-Aarteil S."/>
            <person name="Calhoun S."/>
            <person name="Haridas S."/>
            <person name="Kuo A."/>
            <person name="Mondo S."/>
            <person name="Pangilinan J."/>
            <person name="Riley R."/>
            <person name="LaButti K."/>
            <person name="Andreopoulos B."/>
            <person name="Lipzen A."/>
            <person name="Chen C."/>
            <person name="Yanf M."/>
            <person name="Daum C."/>
            <person name="Ng V."/>
            <person name="Clum A."/>
            <person name="Steindorff A."/>
            <person name="Ohm R."/>
            <person name="Martin F."/>
            <person name="Silar P."/>
            <person name="Natvig D."/>
            <person name="Lalanne C."/>
            <person name="Gautier V."/>
            <person name="Ament-velasquez S.L."/>
            <person name="Kruys A."/>
            <person name="Hutchinson M.I."/>
            <person name="Powell A.J."/>
            <person name="Barry K."/>
            <person name="Miller A.N."/>
            <person name="Grigoriev I.V."/>
            <person name="Debuchy R."/>
            <person name="Gladieux P."/>
            <person name="Thoren M.H."/>
            <person name="Johannesson H."/>
        </authorList>
    </citation>
    <scope>NUCLEOTIDE SEQUENCE</scope>
    <source>
        <strain evidence="9">SMH3187-1</strain>
    </source>
</reference>
<evidence type="ECO:0000256" key="7">
    <source>
        <dbReference type="SAM" id="MobiDB-lite"/>
    </source>
</evidence>
<keyword evidence="5" id="KW-0804">Transcription</keyword>
<feature type="region of interest" description="Disordered" evidence="7">
    <location>
        <begin position="661"/>
        <end position="757"/>
    </location>
</feature>
<dbReference type="InterPro" id="IPR052360">
    <property type="entry name" value="Transcr_Regulatory_Proteins"/>
</dbReference>
<dbReference type="CDD" id="cd00067">
    <property type="entry name" value="GAL4"/>
    <property type="match status" value="1"/>
</dbReference>
<feature type="compositionally biased region" description="Low complexity" evidence="7">
    <location>
        <begin position="735"/>
        <end position="756"/>
    </location>
</feature>
<dbReference type="GO" id="GO:0008270">
    <property type="term" value="F:zinc ion binding"/>
    <property type="evidence" value="ECO:0007669"/>
    <property type="project" value="InterPro"/>
</dbReference>
<dbReference type="AlphaFoldDB" id="A0AA40F918"/>
<evidence type="ECO:0000313" key="9">
    <source>
        <dbReference type="EMBL" id="KAK0753458.1"/>
    </source>
</evidence>
<protein>
    <recommendedName>
        <fullName evidence="8">Zn(2)-C6 fungal-type domain-containing protein</fullName>
    </recommendedName>
</protein>
<feature type="region of interest" description="Disordered" evidence="7">
    <location>
        <begin position="567"/>
        <end position="614"/>
    </location>
</feature>
<evidence type="ECO:0000256" key="3">
    <source>
        <dbReference type="ARBA" id="ARBA00023015"/>
    </source>
</evidence>
<gene>
    <name evidence="9" type="ORF">B0T18DRAFT_385508</name>
</gene>
<evidence type="ECO:0000256" key="2">
    <source>
        <dbReference type="ARBA" id="ARBA00022833"/>
    </source>
</evidence>
<keyword evidence="6" id="KW-0539">Nucleus</keyword>
<evidence type="ECO:0000256" key="6">
    <source>
        <dbReference type="ARBA" id="ARBA00023242"/>
    </source>
</evidence>
<feature type="compositionally biased region" description="Polar residues" evidence="7">
    <location>
        <begin position="599"/>
        <end position="609"/>
    </location>
</feature>
<accession>A0AA40F918</accession>
<dbReference type="PANTHER" id="PTHR36206:SF16">
    <property type="entry name" value="TRANSCRIPTION FACTOR DOMAIN-CONTAINING PROTEIN-RELATED"/>
    <property type="match status" value="1"/>
</dbReference>
<proteinExistence type="predicted"/>
<dbReference type="EMBL" id="JAUKUD010000001">
    <property type="protein sequence ID" value="KAK0753458.1"/>
    <property type="molecule type" value="Genomic_DNA"/>
</dbReference>
<dbReference type="SMART" id="SM00066">
    <property type="entry name" value="GAL4"/>
    <property type="match status" value="1"/>
</dbReference>
<keyword evidence="4" id="KW-0238">DNA-binding</keyword>
<keyword evidence="3" id="KW-0805">Transcription regulation</keyword>
<keyword evidence="2" id="KW-0862">Zinc</keyword>
<dbReference type="PANTHER" id="PTHR36206">
    <property type="entry name" value="ASPERCRYPTIN BIOSYNTHESIS CLUSTER-SPECIFIC TRANSCRIPTION REGULATOR ATNN-RELATED"/>
    <property type="match status" value="1"/>
</dbReference>
<dbReference type="InterPro" id="IPR001138">
    <property type="entry name" value="Zn2Cys6_DnaBD"/>
</dbReference>
<feature type="domain" description="Zn(2)-C6 fungal-type" evidence="8">
    <location>
        <begin position="59"/>
        <end position="87"/>
    </location>
</feature>
<evidence type="ECO:0000313" key="10">
    <source>
        <dbReference type="Proteomes" id="UP001172155"/>
    </source>
</evidence>
<dbReference type="PROSITE" id="PS00463">
    <property type="entry name" value="ZN2_CY6_FUNGAL_1"/>
    <property type="match status" value="1"/>
</dbReference>
<evidence type="ECO:0000256" key="4">
    <source>
        <dbReference type="ARBA" id="ARBA00023125"/>
    </source>
</evidence>
<sequence length="825" mass="90816">MSHHIHQSAPSQTGRSGQDDEEAELGDPMMCHESDDSPTPSASRTGQSGRKGSKKVRTGCITCKIRKVKCDEGKPFCMRCTKTGRRCDGYLDAKSMAQRRRRAGQLLGAAGADPQGPLPLFFDWASADEKRSFHFFQHVTAPCLSGDFDGIFWRVLVLQICQAEPAVKHAVLAVSSFHEAMTTPYMDAEDRHSFALSQYNKAIAYLLDQMQNVEAKPLVPLLTCVLFVCIELMQNKDKESLLHLEQGRQILSQLGRKPPSRYSEIDIIRQHLVPMYTRLSLTSWLIGCDPVAIPQQLKMLTEIPMMFDSITEVRYALYDFMDECLRFYKRTHEAKFDDIPEESLLAFEKEQDYLLAKHAKFNVAFSLYQAKRARDAPPGAIALIQIHLHTTYIWVSTALAHGEAAFDSYASTFSSIIPLAASFLDVISNPGNREDQSGKLSPGPAPADPRHLSSMFTFEMHVIAPLYYVATKCRHPMIRRAALDLLQRHPTRQENLWRANIMAAIADHTIELEERHLRVTRSVSPSHGPIPGSAPPFPASFVPSEPWGDTEMSNALPFHQLFRPEPIAQSQQQRPQRPPPQQRNRSYDYGAVPAAGTPPSAQRQSSGPATPSDALDLSDLASLSRLPIDPSLLFDTSAAASSIASSFDELAASSSTIYVGGSNSNSNNNTTRPPPPIYAHHPHPHQRPLPPGISLEPPTPLDAAAAGPGPRDDPHHHQQNPWMMFPSSHTSHVDAGSSASTRLGSSSSDSGGALSMRGGGSSGLLSFSSLGPRSADAPFDVPERYRVHEAIIGSEKEDGSWVMMFRKLGGLQGGWDVRTEWVAVA</sequence>
<dbReference type="Pfam" id="PF00172">
    <property type="entry name" value="Zn_clus"/>
    <property type="match status" value="1"/>
</dbReference>
<feature type="compositionally biased region" description="Polar residues" evidence="7">
    <location>
        <begin position="37"/>
        <end position="50"/>
    </location>
</feature>
<dbReference type="InterPro" id="IPR021858">
    <property type="entry name" value="Fun_TF"/>
</dbReference>
<evidence type="ECO:0000256" key="5">
    <source>
        <dbReference type="ARBA" id="ARBA00023163"/>
    </source>
</evidence>